<feature type="signal peptide" evidence="1">
    <location>
        <begin position="1"/>
        <end position="26"/>
    </location>
</feature>
<sequence length="112" mass="12329">MRKSAHVAVLTAFSTLLGLLPLTASAQVAPNQTVICSSLAGRATFKLDGKVEALEAKQCRTYSGRSTYLFYTEYGRNPRYSLKRVLSGGEQYDFQKKPSGDLDVVLVKIIPR</sequence>
<reference evidence="2 3" key="2">
    <citation type="submission" date="2018-03" db="EMBL/GenBank/DDBJ databases">
        <title>The ancient ancestry and fast evolution of plastids.</title>
        <authorList>
            <person name="Moore K.R."/>
            <person name="Magnabosco C."/>
            <person name="Momper L."/>
            <person name="Gold D.A."/>
            <person name="Bosak T."/>
            <person name="Fournier G.P."/>
        </authorList>
    </citation>
    <scope>NUCLEOTIDE SEQUENCE [LARGE SCALE GENOMIC DNA]</scope>
    <source>
        <strain evidence="2 3">ULC007</strain>
    </source>
</reference>
<feature type="chain" id="PRO_5015736060" evidence="1">
    <location>
        <begin position="27"/>
        <end position="112"/>
    </location>
</feature>
<keyword evidence="3" id="KW-1185">Reference proteome</keyword>
<proteinExistence type="predicted"/>
<dbReference type="RefSeq" id="WP_073069443.1">
    <property type="nucleotide sequence ID" value="NZ_MPPI01000002.1"/>
</dbReference>
<accession>A0A2T1DM83</accession>
<reference evidence="2 3" key="1">
    <citation type="submission" date="2018-02" db="EMBL/GenBank/DDBJ databases">
        <authorList>
            <person name="Cohen D.B."/>
            <person name="Kent A.D."/>
        </authorList>
    </citation>
    <scope>NUCLEOTIDE SEQUENCE [LARGE SCALE GENOMIC DNA]</scope>
    <source>
        <strain evidence="2 3">ULC007</strain>
    </source>
</reference>
<organism evidence="2 3">
    <name type="scientific">Phormidesmis priestleyi ULC007</name>
    <dbReference type="NCBI Taxonomy" id="1920490"/>
    <lineage>
        <taxon>Bacteria</taxon>
        <taxon>Bacillati</taxon>
        <taxon>Cyanobacteriota</taxon>
        <taxon>Cyanophyceae</taxon>
        <taxon>Leptolyngbyales</taxon>
        <taxon>Leptolyngbyaceae</taxon>
        <taxon>Phormidesmis</taxon>
    </lineage>
</organism>
<dbReference type="AlphaFoldDB" id="A0A2T1DM83"/>
<keyword evidence="1" id="KW-0732">Signal</keyword>
<dbReference type="Proteomes" id="UP000238634">
    <property type="component" value="Unassembled WGS sequence"/>
</dbReference>
<name>A0A2T1DM83_9CYAN</name>
<comment type="caution">
    <text evidence="2">The sequence shown here is derived from an EMBL/GenBank/DDBJ whole genome shotgun (WGS) entry which is preliminary data.</text>
</comment>
<dbReference type="OrthoDB" id="9951693at2"/>
<protein>
    <submittedName>
        <fullName evidence="2">Uncharacterized protein</fullName>
    </submittedName>
</protein>
<evidence type="ECO:0000313" key="3">
    <source>
        <dbReference type="Proteomes" id="UP000238634"/>
    </source>
</evidence>
<evidence type="ECO:0000256" key="1">
    <source>
        <dbReference type="SAM" id="SignalP"/>
    </source>
</evidence>
<dbReference type="EMBL" id="PVWG01000002">
    <property type="protein sequence ID" value="PSB21593.1"/>
    <property type="molecule type" value="Genomic_DNA"/>
</dbReference>
<gene>
    <name evidence="2" type="ORF">C7B65_03140</name>
</gene>
<evidence type="ECO:0000313" key="2">
    <source>
        <dbReference type="EMBL" id="PSB21593.1"/>
    </source>
</evidence>